<gene>
    <name evidence="1" type="ORF">ACFFF8_02660</name>
</gene>
<evidence type="ECO:0008006" key="3">
    <source>
        <dbReference type="Google" id="ProtNLM"/>
    </source>
</evidence>
<comment type="caution">
    <text evidence="1">The sequence shown here is derived from an EMBL/GenBank/DDBJ whole genome shotgun (WGS) entry which is preliminary data.</text>
</comment>
<dbReference type="Proteomes" id="UP001589858">
    <property type="component" value="Unassembled WGS sequence"/>
</dbReference>
<proteinExistence type="predicted"/>
<dbReference type="RefSeq" id="WP_267224382.1">
    <property type="nucleotide sequence ID" value="NZ_JAPCWC010000035.1"/>
</dbReference>
<organism evidence="1 2">
    <name type="scientific">Novosphingobium clariflavum</name>
    <dbReference type="NCBI Taxonomy" id="2029884"/>
    <lineage>
        <taxon>Bacteria</taxon>
        <taxon>Pseudomonadati</taxon>
        <taxon>Pseudomonadota</taxon>
        <taxon>Alphaproteobacteria</taxon>
        <taxon>Sphingomonadales</taxon>
        <taxon>Sphingomonadaceae</taxon>
        <taxon>Novosphingobium</taxon>
    </lineage>
</organism>
<keyword evidence="2" id="KW-1185">Reference proteome</keyword>
<evidence type="ECO:0000313" key="2">
    <source>
        <dbReference type="Proteomes" id="UP001589858"/>
    </source>
</evidence>
<accession>A0ABV6S2M5</accession>
<dbReference type="EMBL" id="JBHLTM010000012">
    <property type="protein sequence ID" value="MFC0683492.1"/>
    <property type="molecule type" value="Genomic_DNA"/>
</dbReference>
<sequence length="195" mass="21346">MPSYTNALQISQEGKGIPYGGTGEIREDGDANYGFKNLKGRLDRLADIPELARDEALHDLVASLNAPESAFGSVGCVSALVDESEGHRVSGYVEFAFDSAEKVADAGSYFPVFFHFDRALHVMKFDDKVHFHWELMGATFRRTDTMGFTVSVTVNTGWYPTAEEAAIAWANGLDFLAGYLRHVQPEGGTPIFIDG</sequence>
<protein>
    <recommendedName>
        <fullName evidence="3">Bacterial sensory transduction regulator</fullName>
    </recommendedName>
</protein>
<evidence type="ECO:0000313" key="1">
    <source>
        <dbReference type="EMBL" id="MFC0683492.1"/>
    </source>
</evidence>
<reference evidence="1 2" key="1">
    <citation type="submission" date="2024-09" db="EMBL/GenBank/DDBJ databases">
        <authorList>
            <person name="Sun Q."/>
            <person name="Mori K."/>
        </authorList>
    </citation>
    <scope>NUCLEOTIDE SEQUENCE [LARGE SCALE GENOMIC DNA]</scope>
    <source>
        <strain evidence="1 2">CICC 11035S</strain>
    </source>
</reference>
<name>A0ABV6S2M5_9SPHN</name>